<sequence length="180" mass="20481">MLEEMNPGGYAGDFIYQDRASVMLVCINGCHEDMLYGNIVSYYLAEPVYFKGTSQLILGIDQICETVGAPMRTVEPRFLSAMRENQYRELSKIQKPINSRDAAECIAPYASKAKEIVIIQVLFRQNASMQGRIHCTYTGRTFMSFRSALELMRMLEEIGANLQGKERTKNTVEKEELQNV</sequence>
<reference evidence="2" key="1">
    <citation type="submission" date="2016-10" db="EMBL/GenBank/DDBJ databases">
        <authorList>
            <person name="Varghese N."/>
            <person name="Submissions S."/>
        </authorList>
    </citation>
    <scope>NUCLEOTIDE SEQUENCE [LARGE SCALE GENOMIC DNA]</scope>
    <source>
        <strain evidence="2">NLAE-zl-G277</strain>
    </source>
</reference>
<dbReference type="AlphaFoldDB" id="A0A1I0ILL9"/>
<dbReference type="RefSeq" id="WP_227168434.1">
    <property type="nucleotide sequence ID" value="NZ_CABJCG010000012.1"/>
</dbReference>
<evidence type="ECO:0000313" key="1">
    <source>
        <dbReference type="EMBL" id="SET97976.1"/>
    </source>
</evidence>
<evidence type="ECO:0000313" key="2">
    <source>
        <dbReference type="Proteomes" id="UP000198508"/>
    </source>
</evidence>
<name>A0A1I0ILL9_9FIRM</name>
<keyword evidence="2" id="KW-1185">Reference proteome</keyword>
<dbReference type="GeneID" id="93277755"/>
<dbReference type="STRING" id="460384.SAMN05216313_12247"/>
<proteinExistence type="predicted"/>
<organism evidence="1 2">
    <name type="scientific">Enterocloster lavalensis</name>
    <dbReference type="NCBI Taxonomy" id="460384"/>
    <lineage>
        <taxon>Bacteria</taxon>
        <taxon>Bacillati</taxon>
        <taxon>Bacillota</taxon>
        <taxon>Clostridia</taxon>
        <taxon>Lachnospirales</taxon>
        <taxon>Lachnospiraceae</taxon>
        <taxon>Enterocloster</taxon>
    </lineage>
</organism>
<dbReference type="Proteomes" id="UP000198508">
    <property type="component" value="Unassembled WGS sequence"/>
</dbReference>
<accession>A0A1I0ILL9</accession>
<protein>
    <submittedName>
        <fullName evidence="1">Uncharacterized protein</fullName>
    </submittedName>
</protein>
<dbReference type="EMBL" id="FOIM01000022">
    <property type="protein sequence ID" value="SET97976.1"/>
    <property type="molecule type" value="Genomic_DNA"/>
</dbReference>
<gene>
    <name evidence="1" type="ORF">SAMN05216313_12247</name>
</gene>